<dbReference type="InterPro" id="IPR004155">
    <property type="entry name" value="PBS_lyase_HEAT"/>
</dbReference>
<dbReference type="Proteomes" id="UP001374803">
    <property type="component" value="Chromosome"/>
</dbReference>
<reference evidence="1" key="1">
    <citation type="submission" date="2021-12" db="EMBL/GenBank/DDBJ databases">
        <title>Discovery of the Pendulisporaceae a myxobacterial family with distinct sporulation behavior and unique specialized metabolism.</title>
        <authorList>
            <person name="Garcia R."/>
            <person name="Popoff A."/>
            <person name="Bader C.D."/>
            <person name="Loehr J."/>
            <person name="Walesch S."/>
            <person name="Walt C."/>
            <person name="Boldt J."/>
            <person name="Bunk B."/>
            <person name="Haeckl F.J.F.P.J."/>
            <person name="Gunesch A.P."/>
            <person name="Birkelbach J."/>
            <person name="Nuebel U."/>
            <person name="Pietschmann T."/>
            <person name="Bach T."/>
            <person name="Mueller R."/>
        </authorList>
    </citation>
    <scope>NUCLEOTIDE SEQUENCE</scope>
    <source>
        <strain evidence="1">MSr11367</strain>
    </source>
</reference>
<dbReference type="EMBL" id="CP089983">
    <property type="protein sequence ID" value="WXB10251.1"/>
    <property type="molecule type" value="Genomic_DNA"/>
</dbReference>
<dbReference type="SMART" id="SM00567">
    <property type="entry name" value="EZ_HEAT"/>
    <property type="match status" value="4"/>
</dbReference>
<organism evidence="1 2">
    <name type="scientific">Pendulispora rubella</name>
    <dbReference type="NCBI Taxonomy" id="2741070"/>
    <lineage>
        <taxon>Bacteria</taxon>
        <taxon>Pseudomonadati</taxon>
        <taxon>Myxococcota</taxon>
        <taxon>Myxococcia</taxon>
        <taxon>Myxococcales</taxon>
        <taxon>Sorangiineae</taxon>
        <taxon>Pendulisporaceae</taxon>
        <taxon>Pendulispora</taxon>
    </lineage>
</organism>
<dbReference type="RefSeq" id="WP_394839928.1">
    <property type="nucleotide sequence ID" value="NZ_CP089929.1"/>
</dbReference>
<dbReference type="InterPro" id="IPR016024">
    <property type="entry name" value="ARM-type_fold"/>
</dbReference>
<dbReference type="Pfam" id="PF13646">
    <property type="entry name" value="HEAT_2"/>
    <property type="match status" value="1"/>
</dbReference>
<name>A0ABZ2LH56_9BACT</name>
<evidence type="ECO:0000313" key="2">
    <source>
        <dbReference type="Proteomes" id="UP001374803"/>
    </source>
</evidence>
<dbReference type="Gene3D" id="1.25.10.10">
    <property type="entry name" value="Leucine-rich Repeat Variant"/>
    <property type="match status" value="2"/>
</dbReference>
<protein>
    <submittedName>
        <fullName evidence="1">HEAT repeat domain-containing protein</fullName>
    </submittedName>
</protein>
<gene>
    <name evidence="1" type="ORF">LVJ94_23860</name>
</gene>
<dbReference type="InterPro" id="IPR011989">
    <property type="entry name" value="ARM-like"/>
</dbReference>
<accession>A0ABZ2LH56</accession>
<sequence length="361" mass="39360">MLTPPLARNLEASVRDLESTRPSTRVSSIADLVRHAQGDAAVRTRAIPLLEKALSSDAAAEVRSAAAVALGDLAASEALSALLVAVEDADLHVRQMALNALGEIGDVRALPRLRRALSDARPEVRYQGIIAFCRVAQEEEDALEALEKATSDEDAAVRYIALRIAEERIDTAAKHLPPPSCDGTRSERAASWMKLGPRAREMLHDPARQVRVVAAIFLAKAGDDTGHEIIERVVRGQLRADKEDEREAVEIAGELGLRDLVPQLERRAWGAQTWLGLRDTCAFHAKIALARMDHPRARAEIARDLRAAKRETRSAAVVAAGRARLVDLRETIAAMPDDAVEPELRADALQRLQRGPYSVKA</sequence>
<evidence type="ECO:0000313" key="1">
    <source>
        <dbReference type="EMBL" id="WXB10251.1"/>
    </source>
</evidence>
<proteinExistence type="predicted"/>
<keyword evidence="2" id="KW-1185">Reference proteome</keyword>
<dbReference type="SUPFAM" id="SSF48371">
    <property type="entry name" value="ARM repeat"/>
    <property type="match status" value="1"/>
</dbReference>